<feature type="region of interest" description="Disordered" evidence="2">
    <location>
        <begin position="606"/>
        <end position="634"/>
    </location>
</feature>
<keyword evidence="1" id="KW-0677">Repeat</keyword>
<dbReference type="InParanoid" id="J4G0K8"/>
<accession>J4G0K8</accession>
<name>J4G0K8_9APHY</name>
<evidence type="ECO:0000313" key="3">
    <source>
        <dbReference type="EMBL" id="CCL98738.1"/>
    </source>
</evidence>
<dbReference type="InterPro" id="IPR011990">
    <property type="entry name" value="TPR-like_helical_dom_sf"/>
</dbReference>
<gene>
    <name evidence="3" type="ORF">FIBRA_00743</name>
</gene>
<sequence>MAAPPVPPRPFNAYDDYLDHYSRSSPGPPIPPLPPGFTPADAAVSPPHFEDPLVAPRPHKLQPDLPANMARNLDDQMSQEAYHRGRSPAPHLNPSPGFAMPHRPHSRGPPVPPQQGPDWTPWAPVQPHQAGRMPHIQQYPPQPNPAYPSQNGHYPRHNNSLNSSFSNSSISDHARPMRTASVYSTHGPQMPPPQQPANTSAPPSLTAPLPTIPTLLSQLPSVEQPHFDPAFKIAWCRDVLALVDRAQQLAISDSSATEFPTGPARIDDPELQRLVDIALPLLAQVSSLQETPKPPFVSEAIYLVATCEASGAYPQYIQRDPRSAFRHFEQSAKAGHYAAWFRLGRDYENFNDAEHAKQCFERGVKRGVESCIYRMGMANLMGQLGLPANAEAALPLLHRAATIATTECPQPAYVYGLLLLNEFSHVSIPLPLFQPFIPPGSNAQMEARKNLERAAYLNFAPAQYKLGHAYEFALPPFPFDALLSVQYYSLASQQGEVEADMALSKWFLCGAEGAFERDEALAWTFAEKAARKGLPSAEFAMGYYGEVGVGGPKDIESATKWYTRAAQHGNTDAAERIRALSQPSPHALSREQHETLADTTIVRKRTLARQRSDARRGVAGAGRGGAPAAAGAMQSEQIVSNVRALNVRSPGAQDQAQMNSGYGGAPAPSPTVGQFPQNGGALQAPVRPFANAPRYSLVDPGSRPSSPGARQPASPAPSQGRRQGTNGSAVPYDGEMSSEPVAPQTPKPRGPQTFEEMGIVPAKLEEKECIIM</sequence>
<dbReference type="PANTHER" id="PTHR46430:SF2">
    <property type="entry name" value="CHITIN SYNTHASE REGULATORY FACTOR 4"/>
    <property type="match status" value="1"/>
</dbReference>
<feature type="region of interest" description="Disordered" evidence="2">
    <location>
        <begin position="581"/>
        <end position="600"/>
    </location>
</feature>
<dbReference type="Proteomes" id="UP000006352">
    <property type="component" value="Unassembled WGS sequence"/>
</dbReference>
<dbReference type="Gene3D" id="1.25.40.10">
    <property type="entry name" value="Tetratricopeptide repeat domain"/>
    <property type="match status" value="1"/>
</dbReference>
<feature type="compositionally biased region" description="Low complexity" evidence="2">
    <location>
        <begin position="158"/>
        <end position="171"/>
    </location>
</feature>
<dbReference type="STRING" id="599839.J4G0K8"/>
<reference evidence="3 4" key="1">
    <citation type="journal article" date="2012" name="Appl. Environ. Microbiol.">
        <title>Short-read sequencing for genomic analysis of the brown rot fungus Fibroporia radiculosa.</title>
        <authorList>
            <person name="Tang J.D."/>
            <person name="Perkins A.D."/>
            <person name="Sonstegard T.S."/>
            <person name="Schroeder S.G."/>
            <person name="Burgess S.C."/>
            <person name="Diehl S.V."/>
        </authorList>
    </citation>
    <scope>NUCLEOTIDE SEQUENCE [LARGE SCALE GENOMIC DNA]</scope>
    <source>
        <strain evidence="3 4">TFFH 294</strain>
    </source>
</reference>
<dbReference type="Pfam" id="PF08238">
    <property type="entry name" value="Sel1"/>
    <property type="match status" value="5"/>
</dbReference>
<dbReference type="GeneID" id="24093649"/>
<evidence type="ECO:0000256" key="2">
    <source>
        <dbReference type="SAM" id="MobiDB-lite"/>
    </source>
</evidence>
<organism evidence="3 4">
    <name type="scientific">Fibroporia radiculosa</name>
    <dbReference type="NCBI Taxonomy" id="599839"/>
    <lineage>
        <taxon>Eukaryota</taxon>
        <taxon>Fungi</taxon>
        <taxon>Dikarya</taxon>
        <taxon>Basidiomycota</taxon>
        <taxon>Agaricomycotina</taxon>
        <taxon>Agaricomycetes</taxon>
        <taxon>Polyporales</taxon>
        <taxon>Fibroporiaceae</taxon>
        <taxon>Fibroporia</taxon>
    </lineage>
</organism>
<dbReference type="SMART" id="SM00671">
    <property type="entry name" value="SEL1"/>
    <property type="match status" value="6"/>
</dbReference>
<feature type="compositionally biased region" description="Pro residues" evidence="2">
    <location>
        <begin position="26"/>
        <end position="37"/>
    </location>
</feature>
<dbReference type="InterPro" id="IPR051726">
    <property type="entry name" value="Chitin_Synth_Reg"/>
</dbReference>
<dbReference type="InterPro" id="IPR006597">
    <property type="entry name" value="Sel1-like"/>
</dbReference>
<dbReference type="HOGENOM" id="CLU_009491_1_0_1"/>
<proteinExistence type="predicted"/>
<dbReference type="RefSeq" id="XP_012178021.1">
    <property type="nucleotide sequence ID" value="XM_012322631.1"/>
</dbReference>
<evidence type="ECO:0008006" key="5">
    <source>
        <dbReference type="Google" id="ProtNLM"/>
    </source>
</evidence>
<feature type="compositionally biased region" description="Pro residues" evidence="2">
    <location>
        <begin position="1"/>
        <end position="10"/>
    </location>
</feature>
<keyword evidence="4" id="KW-1185">Reference proteome</keyword>
<dbReference type="SUPFAM" id="SSF81901">
    <property type="entry name" value="HCP-like"/>
    <property type="match status" value="2"/>
</dbReference>
<evidence type="ECO:0000313" key="4">
    <source>
        <dbReference type="Proteomes" id="UP000006352"/>
    </source>
</evidence>
<evidence type="ECO:0000256" key="1">
    <source>
        <dbReference type="ARBA" id="ARBA00022737"/>
    </source>
</evidence>
<protein>
    <recommendedName>
        <fullName evidence="5">HCP-like protein</fullName>
    </recommendedName>
</protein>
<feature type="compositionally biased region" description="Polar residues" evidence="2">
    <location>
        <begin position="716"/>
        <end position="728"/>
    </location>
</feature>
<dbReference type="EMBL" id="HE796898">
    <property type="protein sequence ID" value="CCL98738.1"/>
    <property type="molecule type" value="Genomic_DNA"/>
</dbReference>
<dbReference type="OrthoDB" id="272077at2759"/>
<dbReference type="PANTHER" id="PTHR46430">
    <property type="entry name" value="PROTEIN SKT5-RELATED"/>
    <property type="match status" value="1"/>
</dbReference>
<dbReference type="AlphaFoldDB" id="J4G0K8"/>
<feature type="region of interest" description="Disordered" evidence="2">
    <location>
        <begin position="1"/>
        <end position="207"/>
    </location>
</feature>
<feature type="region of interest" description="Disordered" evidence="2">
    <location>
        <begin position="648"/>
        <end position="760"/>
    </location>
</feature>